<organism evidence="1 2">
    <name type="scientific">Rhodanobacter terrae</name>
    <dbReference type="NCBI Taxonomy" id="418647"/>
    <lineage>
        <taxon>Bacteria</taxon>
        <taxon>Pseudomonadati</taxon>
        <taxon>Pseudomonadota</taxon>
        <taxon>Gammaproteobacteria</taxon>
        <taxon>Lysobacterales</taxon>
        <taxon>Rhodanobacteraceae</taxon>
        <taxon>Rhodanobacter</taxon>
    </lineage>
</organism>
<dbReference type="EMBL" id="JBHSNG010000008">
    <property type="protein sequence ID" value="MFC5581341.1"/>
    <property type="molecule type" value="Genomic_DNA"/>
</dbReference>
<gene>
    <name evidence="1" type="ORF">ACFPPB_09490</name>
</gene>
<evidence type="ECO:0000313" key="1">
    <source>
        <dbReference type="EMBL" id="MFC5581341.1"/>
    </source>
</evidence>
<name>A0ABW0SWC5_9GAMM</name>
<protein>
    <recommendedName>
        <fullName evidence="3">WD40-like Beta Propeller Repeat</fullName>
    </recommendedName>
</protein>
<dbReference type="Proteomes" id="UP001596111">
    <property type="component" value="Unassembled WGS sequence"/>
</dbReference>
<comment type="caution">
    <text evidence="1">The sequence shown here is derived from an EMBL/GenBank/DDBJ whole genome shotgun (WGS) entry which is preliminary data.</text>
</comment>
<proteinExistence type="predicted"/>
<dbReference type="InterPro" id="IPR011659">
    <property type="entry name" value="WD40"/>
</dbReference>
<dbReference type="Pfam" id="PF07676">
    <property type="entry name" value="PD40"/>
    <property type="match status" value="1"/>
</dbReference>
<evidence type="ECO:0008006" key="3">
    <source>
        <dbReference type="Google" id="ProtNLM"/>
    </source>
</evidence>
<reference evidence="2" key="1">
    <citation type="journal article" date="2019" name="Int. J. Syst. Evol. Microbiol.">
        <title>The Global Catalogue of Microorganisms (GCM) 10K type strain sequencing project: providing services to taxonomists for standard genome sequencing and annotation.</title>
        <authorList>
            <consortium name="The Broad Institute Genomics Platform"/>
            <consortium name="The Broad Institute Genome Sequencing Center for Infectious Disease"/>
            <person name="Wu L."/>
            <person name="Ma J."/>
        </authorList>
    </citation>
    <scope>NUCLEOTIDE SEQUENCE [LARGE SCALE GENOMIC DNA]</scope>
    <source>
        <strain evidence="2">CGMCC 1.13587</strain>
    </source>
</reference>
<keyword evidence="2" id="KW-1185">Reference proteome</keyword>
<accession>A0ABW0SWC5</accession>
<sequence>MKTDPVGGRFRLHVASYDGVKYRHVDGLPFSTGAFNDVDPSIDTNEKFLVFSSDRGASVNGSKPGPERLFIAFNPRSPDALVCALEIPGWTNKSESQIESRLSPDERTLYFSSRHLDDSARSTKAAWNHGSINIWMIPLRPNLWRAAKSASAACRSHA</sequence>
<evidence type="ECO:0000313" key="2">
    <source>
        <dbReference type="Proteomes" id="UP001596111"/>
    </source>
</evidence>
<dbReference type="RefSeq" id="WP_377326524.1">
    <property type="nucleotide sequence ID" value="NZ_JBHSNG010000008.1"/>
</dbReference>